<feature type="compositionally biased region" description="Polar residues" evidence="1">
    <location>
        <begin position="11"/>
        <end position="20"/>
    </location>
</feature>
<dbReference type="Proteomes" id="UP000038802">
    <property type="component" value="Unassembled WGS sequence"/>
</dbReference>
<gene>
    <name evidence="2" type="ORF">ERS007703_00715</name>
    <name evidence="3" type="ORF">ERS007720_01202</name>
</gene>
<dbReference type="EMBL" id="CSAE01000047">
    <property type="protein sequence ID" value="COV17065.1"/>
    <property type="molecule type" value="Genomic_DNA"/>
</dbReference>
<accession>A0A0U0R9P6</accession>
<sequence>MSLAATRPLPSETSSLRPSTIRSTLRLPLISIGEVKNRNTMRRCPGRGSRSA</sequence>
<protein>
    <submittedName>
        <fullName evidence="2">Uncharacterized protein</fullName>
    </submittedName>
</protein>
<dbReference type="AlphaFoldDB" id="A0A0U0R9P6"/>
<proteinExistence type="predicted"/>
<evidence type="ECO:0000313" key="2">
    <source>
        <dbReference type="EMBL" id="COV17065.1"/>
    </source>
</evidence>
<reference evidence="2" key="1">
    <citation type="submission" date="2015-03" db="EMBL/GenBank/DDBJ databases">
        <authorList>
            <person name="Murphy D."/>
        </authorList>
    </citation>
    <scope>NUCLEOTIDE SEQUENCE [LARGE SCALE GENOMIC DNA]</scope>
    <source>
        <strain evidence="2">K00500041</strain>
    </source>
</reference>
<evidence type="ECO:0000313" key="3">
    <source>
        <dbReference type="EMBL" id="COV92157.1"/>
    </source>
</evidence>
<organism evidence="2 4">
    <name type="scientific">Mycobacterium tuberculosis</name>
    <dbReference type="NCBI Taxonomy" id="1773"/>
    <lineage>
        <taxon>Bacteria</taxon>
        <taxon>Bacillati</taxon>
        <taxon>Actinomycetota</taxon>
        <taxon>Actinomycetes</taxon>
        <taxon>Mycobacteriales</taxon>
        <taxon>Mycobacteriaceae</taxon>
        <taxon>Mycobacterium</taxon>
        <taxon>Mycobacterium tuberculosis complex</taxon>
    </lineage>
</organism>
<evidence type="ECO:0000313" key="4">
    <source>
        <dbReference type="Proteomes" id="UP000038802"/>
    </source>
</evidence>
<feature type="region of interest" description="Disordered" evidence="1">
    <location>
        <begin position="1"/>
        <end position="20"/>
    </location>
</feature>
<evidence type="ECO:0000256" key="1">
    <source>
        <dbReference type="SAM" id="MobiDB-lite"/>
    </source>
</evidence>
<evidence type="ECO:0000313" key="5">
    <source>
        <dbReference type="Proteomes" id="UP000044938"/>
    </source>
</evidence>
<dbReference type="Proteomes" id="UP000044938">
    <property type="component" value="Unassembled WGS sequence"/>
</dbReference>
<reference evidence="4 5" key="2">
    <citation type="submission" date="2015-03" db="EMBL/GenBank/DDBJ databases">
        <authorList>
            <consortium name="Pathogen Informatics"/>
        </authorList>
    </citation>
    <scope>NUCLEOTIDE SEQUENCE [LARGE SCALE GENOMIC DNA]</scope>
    <source>
        <strain evidence="4">K00500041</strain>
        <strain evidence="3 5">M09401471</strain>
    </source>
</reference>
<name>A0A0U0R9P6_MYCTX</name>
<dbReference type="EMBL" id="CSAJ01000111">
    <property type="protein sequence ID" value="COV92157.1"/>
    <property type="molecule type" value="Genomic_DNA"/>
</dbReference>